<dbReference type="EMBL" id="MT143746">
    <property type="protein sequence ID" value="QJB01944.1"/>
    <property type="molecule type" value="Genomic_DNA"/>
</dbReference>
<dbReference type="AlphaFoldDB" id="A0A6M3M494"/>
<protein>
    <submittedName>
        <fullName evidence="1">Uncharacterized protein</fullName>
    </submittedName>
</protein>
<name>A0A6M3M494_9ZZZZ</name>
<gene>
    <name evidence="1" type="ORF">MM171B01706_0009</name>
</gene>
<sequence>MTHTELVNRAARWLRNTKRCGVVVTEEYSMAWSIPDAMGWKSYASYLVECKVTRGDFLADRKKLHRANADLGMGDQRYYMTPPGLVSPDELPKHWGLLEAHPHHVRIIRESSGASRYRTALNERPLLYKLLRKAVQNASP</sequence>
<evidence type="ECO:0000313" key="1">
    <source>
        <dbReference type="EMBL" id="QJB01944.1"/>
    </source>
</evidence>
<reference evidence="1" key="1">
    <citation type="submission" date="2020-03" db="EMBL/GenBank/DDBJ databases">
        <title>The deep terrestrial virosphere.</title>
        <authorList>
            <person name="Holmfeldt K."/>
            <person name="Nilsson E."/>
            <person name="Simone D."/>
            <person name="Lopez-Fernandez M."/>
            <person name="Wu X."/>
            <person name="de Brujin I."/>
            <person name="Lundin D."/>
            <person name="Andersson A."/>
            <person name="Bertilsson S."/>
            <person name="Dopson M."/>
        </authorList>
    </citation>
    <scope>NUCLEOTIDE SEQUENCE</scope>
    <source>
        <strain evidence="1">MM171B01706</strain>
    </source>
</reference>
<proteinExistence type="predicted"/>
<accession>A0A6M3M494</accession>
<organism evidence="1">
    <name type="scientific">viral metagenome</name>
    <dbReference type="NCBI Taxonomy" id="1070528"/>
    <lineage>
        <taxon>unclassified sequences</taxon>
        <taxon>metagenomes</taxon>
        <taxon>organismal metagenomes</taxon>
    </lineage>
</organism>